<reference evidence="1 2" key="1">
    <citation type="journal article" date="2019" name="Nat. Ecol. Evol.">
        <title>Megaphylogeny resolves global patterns of mushroom evolution.</title>
        <authorList>
            <person name="Varga T."/>
            <person name="Krizsan K."/>
            <person name="Foldi C."/>
            <person name="Dima B."/>
            <person name="Sanchez-Garcia M."/>
            <person name="Sanchez-Ramirez S."/>
            <person name="Szollosi G.J."/>
            <person name="Szarkandi J.G."/>
            <person name="Papp V."/>
            <person name="Albert L."/>
            <person name="Andreopoulos W."/>
            <person name="Angelini C."/>
            <person name="Antonin V."/>
            <person name="Barry K.W."/>
            <person name="Bougher N.L."/>
            <person name="Buchanan P."/>
            <person name="Buyck B."/>
            <person name="Bense V."/>
            <person name="Catcheside P."/>
            <person name="Chovatia M."/>
            <person name="Cooper J."/>
            <person name="Damon W."/>
            <person name="Desjardin D."/>
            <person name="Finy P."/>
            <person name="Geml J."/>
            <person name="Haridas S."/>
            <person name="Hughes K."/>
            <person name="Justo A."/>
            <person name="Karasinski D."/>
            <person name="Kautmanova I."/>
            <person name="Kiss B."/>
            <person name="Kocsube S."/>
            <person name="Kotiranta H."/>
            <person name="LaButti K.M."/>
            <person name="Lechner B.E."/>
            <person name="Liimatainen K."/>
            <person name="Lipzen A."/>
            <person name="Lukacs Z."/>
            <person name="Mihaltcheva S."/>
            <person name="Morgado L.N."/>
            <person name="Niskanen T."/>
            <person name="Noordeloos M.E."/>
            <person name="Ohm R.A."/>
            <person name="Ortiz-Santana B."/>
            <person name="Ovrebo C."/>
            <person name="Racz N."/>
            <person name="Riley R."/>
            <person name="Savchenko A."/>
            <person name="Shiryaev A."/>
            <person name="Soop K."/>
            <person name="Spirin V."/>
            <person name="Szebenyi C."/>
            <person name="Tomsovsky M."/>
            <person name="Tulloss R.E."/>
            <person name="Uehling J."/>
            <person name="Grigoriev I.V."/>
            <person name="Vagvolgyi C."/>
            <person name="Papp T."/>
            <person name="Martin F.M."/>
            <person name="Miettinen O."/>
            <person name="Hibbett D.S."/>
            <person name="Nagy L.G."/>
        </authorList>
    </citation>
    <scope>NUCLEOTIDE SEQUENCE [LARGE SCALE GENOMIC DNA]</scope>
    <source>
        <strain evidence="1 2">CBS 962.96</strain>
    </source>
</reference>
<evidence type="ECO:0000313" key="1">
    <source>
        <dbReference type="EMBL" id="THU99712.1"/>
    </source>
</evidence>
<dbReference type="SUPFAM" id="SSF52047">
    <property type="entry name" value="RNI-like"/>
    <property type="match status" value="1"/>
</dbReference>
<dbReference type="OrthoDB" id="3515175at2759"/>
<evidence type="ECO:0000313" key="2">
    <source>
        <dbReference type="Proteomes" id="UP000297245"/>
    </source>
</evidence>
<keyword evidence="2" id="KW-1185">Reference proteome</keyword>
<dbReference type="Proteomes" id="UP000297245">
    <property type="component" value="Unassembled WGS sequence"/>
</dbReference>
<gene>
    <name evidence="1" type="ORF">K435DRAFT_776906</name>
</gene>
<accession>A0A4S8MB59</accession>
<organism evidence="1 2">
    <name type="scientific">Dendrothele bispora (strain CBS 962.96)</name>
    <dbReference type="NCBI Taxonomy" id="1314807"/>
    <lineage>
        <taxon>Eukaryota</taxon>
        <taxon>Fungi</taxon>
        <taxon>Dikarya</taxon>
        <taxon>Basidiomycota</taxon>
        <taxon>Agaricomycotina</taxon>
        <taxon>Agaricomycetes</taxon>
        <taxon>Agaricomycetidae</taxon>
        <taxon>Agaricales</taxon>
        <taxon>Agaricales incertae sedis</taxon>
        <taxon>Dendrothele</taxon>
    </lineage>
</organism>
<name>A0A4S8MB59_DENBC</name>
<dbReference type="EMBL" id="ML179115">
    <property type="protein sequence ID" value="THU99712.1"/>
    <property type="molecule type" value="Genomic_DNA"/>
</dbReference>
<dbReference type="AlphaFoldDB" id="A0A4S8MB59"/>
<sequence length="654" mass="72646">MGQHHQVFIIARLIPHGSTTGKPYYRCIGAYHHQWCYGTLPLAATHRFLTLIKNEDNAEVIRDELRRAQYQYGRRRKRPLMPTTPCPYTLLLLAQAWDMDLGSVEDAYASGVGIENSTLNPNMGSFDEGNDDGRSIIDVTDPSNPAYCFVYEYGGEPMDMKGYIAKYYDMSDMQKLVESGEMEETIAVRAVKFVSALEGVRVLTSDALAEAWPDEYNVDNPSPETHNTESAELQKQNVPSLVDLTLSPAVDNALASSDIEQLEYLLMIPGKAELVKKYLMTKNPLPDSGTALLINIITHEFESTSRVILDLSGYPYLSSDQVVHIVNALSDTLPGRILSLKLSGNQTISTTTVFEVLKAFPQLLRLVLLNTSITNDQLLELVSTSPNLFFNLHDLVHPAFLYPIVSNDPRWLHRYAAPATLHPAYRHGLTFVSFEGRNITTDSVPFFNPEQLLKKLARPLSIMTQTKDPYFDHSYAGSGLGPILSLSAGTTVVDPSKTMKEGATDKSSLVSVDGGSDWYSRSVSSSPRAGSSDCFRGIGWIFFLKFGTDIPSTRRYGFVKVDKDLLVREEKSKEDGKPLLLELVPGLCKIYDVKGFLKEMGNEGRPSPNEEVVAAFEKALGGPSFMELERFILISDEEFGELLSKVLNASSARF</sequence>
<proteinExistence type="predicted"/>
<protein>
    <submittedName>
        <fullName evidence="1">Uncharacterized protein</fullName>
    </submittedName>
</protein>